<evidence type="ECO:0000313" key="9">
    <source>
        <dbReference type="EMBL" id="MDO8054603.1"/>
    </source>
</evidence>
<comment type="similarity">
    <text evidence="7">Belongs to the tRNA nucleotidyltransferase/poly(A) polymerase family.</text>
</comment>
<comment type="cofactor">
    <cofactor evidence="1">
        <name>Mg(2+)</name>
        <dbReference type="ChEBI" id="CHEBI:18420"/>
    </cofactor>
</comment>
<evidence type="ECO:0000256" key="2">
    <source>
        <dbReference type="ARBA" id="ARBA00022679"/>
    </source>
</evidence>
<dbReference type="GO" id="GO:0046872">
    <property type="term" value="F:metal ion binding"/>
    <property type="evidence" value="ECO:0007669"/>
    <property type="project" value="UniProtKB-KW"/>
</dbReference>
<keyword evidence="7" id="KW-0694">RNA-binding</keyword>
<proteinExistence type="inferred from homology"/>
<evidence type="ECO:0000259" key="8">
    <source>
        <dbReference type="Pfam" id="PF01743"/>
    </source>
</evidence>
<dbReference type="AlphaFoldDB" id="A0A9K3WR84"/>
<name>A0A9K3WR84_9MOLU</name>
<protein>
    <submittedName>
        <fullName evidence="9">CCA tRNA nucleotidyltransferase</fullName>
    </submittedName>
</protein>
<dbReference type="Proteomes" id="UP001170651">
    <property type="component" value="Unassembled WGS sequence"/>
</dbReference>
<evidence type="ECO:0000313" key="10">
    <source>
        <dbReference type="Proteomes" id="UP001170651"/>
    </source>
</evidence>
<dbReference type="SUPFAM" id="SSF81891">
    <property type="entry name" value="Poly A polymerase C-terminal region-like"/>
    <property type="match status" value="1"/>
</dbReference>
<dbReference type="SUPFAM" id="SSF81301">
    <property type="entry name" value="Nucleotidyltransferase"/>
    <property type="match status" value="1"/>
</dbReference>
<organism evidence="9 10">
    <name type="scientific">Candidatus Phytoplasma australasiaticum subsp. australasiaticum</name>
    <dbReference type="NCBI Taxonomy" id="2832407"/>
    <lineage>
        <taxon>Bacteria</taxon>
        <taxon>Bacillati</taxon>
        <taxon>Mycoplasmatota</taxon>
        <taxon>Mollicutes</taxon>
        <taxon>Acholeplasmatales</taxon>
        <taxon>Acholeplasmataceae</taxon>
        <taxon>Candidatus Phytoplasma</taxon>
        <taxon>16SrII (Peanut WB group)</taxon>
        <taxon>Candidatus Phytoplasma australasiaticum</taxon>
    </lineage>
</organism>
<evidence type="ECO:0000256" key="6">
    <source>
        <dbReference type="ARBA" id="ARBA00022842"/>
    </source>
</evidence>
<keyword evidence="6" id="KW-0460">Magnesium</keyword>
<dbReference type="Gene3D" id="1.10.3090.10">
    <property type="entry name" value="cca-adding enzyme, domain 2"/>
    <property type="match status" value="1"/>
</dbReference>
<dbReference type="GO" id="GO:0016779">
    <property type="term" value="F:nucleotidyltransferase activity"/>
    <property type="evidence" value="ECO:0007669"/>
    <property type="project" value="UniProtKB-KW"/>
</dbReference>
<dbReference type="CDD" id="cd05398">
    <property type="entry name" value="NT_ClassII-CCAase"/>
    <property type="match status" value="1"/>
</dbReference>
<dbReference type="GO" id="GO:0008033">
    <property type="term" value="P:tRNA processing"/>
    <property type="evidence" value="ECO:0007669"/>
    <property type="project" value="UniProtKB-KW"/>
</dbReference>
<keyword evidence="2 7" id="KW-0808">Transferase</keyword>
<evidence type="ECO:0000256" key="1">
    <source>
        <dbReference type="ARBA" id="ARBA00001946"/>
    </source>
</evidence>
<dbReference type="Gene3D" id="3.30.460.10">
    <property type="entry name" value="Beta Polymerase, domain 2"/>
    <property type="match status" value="1"/>
</dbReference>
<keyword evidence="10" id="KW-1185">Reference proteome</keyword>
<dbReference type="PANTHER" id="PTHR46173:SF1">
    <property type="entry name" value="CCA TRNA NUCLEOTIDYLTRANSFERASE 1, MITOCHONDRIAL"/>
    <property type="match status" value="1"/>
</dbReference>
<keyword evidence="3" id="KW-0819">tRNA processing</keyword>
<accession>A0A9K3WR84</accession>
<keyword evidence="4" id="KW-0548">Nucleotidyltransferase</keyword>
<dbReference type="Pfam" id="PF01743">
    <property type="entry name" value="PolyA_pol"/>
    <property type="match status" value="1"/>
</dbReference>
<evidence type="ECO:0000256" key="7">
    <source>
        <dbReference type="RuleBase" id="RU003953"/>
    </source>
</evidence>
<dbReference type="InterPro" id="IPR043519">
    <property type="entry name" value="NT_sf"/>
</dbReference>
<keyword evidence="5" id="KW-0479">Metal-binding</keyword>
<dbReference type="InterPro" id="IPR050264">
    <property type="entry name" value="Bact_CCA-adding_enz_type3_sf"/>
</dbReference>
<dbReference type="RefSeq" id="WP_213680460.1">
    <property type="nucleotide sequence ID" value="NZ_JALQCT010000013.1"/>
</dbReference>
<evidence type="ECO:0000256" key="4">
    <source>
        <dbReference type="ARBA" id="ARBA00022695"/>
    </source>
</evidence>
<dbReference type="GO" id="GO:0000049">
    <property type="term" value="F:tRNA binding"/>
    <property type="evidence" value="ECO:0007669"/>
    <property type="project" value="TreeGrafter"/>
</dbReference>
<sequence>MLNFKLYMDKAKKILKILKKNKAEAFVVGGAVRDFLLKKPITDVDITTNLLPEDVCEIFDIPKRRIRYGSVKIYFENNYFEITTYRKEAAYLDFRHPSCIIFIQHIKDDLQRRDFTINGLLLDENDKIFDYVGGIKDLNNKIIRIIGNPYQKLTEDPLRMLRIFYFKAKLNFSVEENAEKVLKDNIFLISKLPVYLVFKEFNKILKQNFVNVAFNYLLYTKAINYFKSLITGILFFIEHKLENIDADFFLVIAVYLNDQVIYDFPLTYCQKMNIIKSVTLLKQKYQCLSNLNKFELENLQKKFLKTGLY</sequence>
<dbReference type="PANTHER" id="PTHR46173">
    <property type="entry name" value="CCA TRNA NUCLEOTIDYLTRANSFERASE 1, MITOCHONDRIAL"/>
    <property type="match status" value="1"/>
</dbReference>
<feature type="domain" description="Poly A polymerase head" evidence="8">
    <location>
        <begin position="25"/>
        <end position="144"/>
    </location>
</feature>
<gene>
    <name evidence="9" type="ORF">OC696_01835</name>
</gene>
<dbReference type="InterPro" id="IPR002646">
    <property type="entry name" value="PolA_pol_head_dom"/>
</dbReference>
<evidence type="ECO:0000256" key="5">
    <source>
        <dbReference type="ARBA" id="ARBA00022723"/>
    </source>
</evidence>
<dbReference type="EMBL" id="JAOSIW010000012">
    <property type="protein sequence ID" value="MDO8054603.1"/>
    <property type="molecule type" value="Genomic_DNA"/>
</dbReference>
<reference evidence="9 10" key="1">
    <citation type="journal article" date="2023" name="Int. J. Syst. Evol. Microbiol.">
        <title>The observation of taxonomic boundaries for the 16SrII and 16SrXXV phytoplasmas using genome-based delimitation.</title>
        <authorList>
            <person name="Rodrigues Jardim B."/>
            <person name="Tran-Nguyen L.T.T."/>
            <person name="Gambley C."/>
            <person name="Al-Sadi A.M."/>
            <person name="Al-Subhi A.M."/>
            <person name="Foissac X."/>
            <person name="Salar P."/>
            <person name="Cai H."/>
            <person name="Yang J.Y."/>
            <person name="Davis R."/>
            <person name="Jones L."/>
            <person name="Rodoni B."/>
            <person name="Constable F.E."/>
        </authorList>
    </citation>
    <scope>NUCLEOTIDE SEQUENCE [LARGE SCALE GENOMIC DNA]</scope>
    <source>
        <strain evidence="9">BAWM-OMN-P26</strain>
    </source>
</reference>
<comment type="caution">
    <text evidence="9">The sequence shown here is derived from an EMBL/GenBank/DDBJ whole genome shotgun (WGS) entry which is preliminary data.</text>
</comment>
<evidence type="ECO:0000256" key="3">
    <source>
        <dbReference type="ARBA" id="ARBA00022694"/>
    </source>
</evidence>